<evidence type="ECO:0000313" key="3">
    <source>
        <dbReference type="Proteomes" id="UP000600026"/>
    </source>
</evidence>
<sequence>MVLGIAGWLVWALPGPQLGAVLGFGPVDGVVVVRECHEATDAEGYATGTDCTGRYTPRRAGEPAREMVLDTAAEDYRPGTAVDVRTARGHAYELSGLAVFNYGTATGLLLVPFLTLTAWLAACLRRRGGVPPGPDGFLFAALAGLVLVIVLGAVVGVLVALGTAIF</sequence>
<dbReference type="EMBL" id="BNEE01000003">
    <property type="protein sequence ID" value="GHI82995.1"/>
    <property type="molecule type" value="Genomic_DNA"/>
</dbReference>
<feature type="transmembrane region" description="Helical" evidence="1">
    <location>
        <begin position="102"/>
        <end position="124"/>
    </location>
</feature>
<feature type="transmembrane region" description="Helical" evidence="1">
    <location>
        <begin position="136"/>
        <end position="165"/>
    </location>
</feature>
<reference evidence="2" key="1">
    <citation type="submission" date="2020-09" db="EMBL/GenBank/DDBJ databases">
        <title>Whole genome shotgun sequence of Streptomyces xanthophaeus NBRC 12829.</title>
        <authorList>
            <person name="Komaki H."/>
            <person name="Tamura T."/>
        </authorList>
    </citation>
    <scope>NUCLEOTIDE SEQUENCE</scope>
    <source>
        <strain evidence="2">NBRC 12829</strain>
    </source>
</reference>
<comment type="caution">
    <text evidence="2">The sequence shown here is derived from an EMBL/GenBank/DDBJ whole genome shotgun (WGS) entry which is preliminary data.</text>
</comment>
<name>A0A919GS86_9ACTN</name>
<accession>A0A919GS86</accession>
<keyword evidence="1" id="KW-0472">Membrane</keyword>
<keyword evidence="3" id="KW-1185">Reference proteome</keyword>
<gene>
    <name evidence="2" type="ORF">Sxan_03590</name>
</gene>
<organism evidence="2 3">
    <name type="scientific">Streptomyces xanthophaeus</name>
    <dbReference type="NCBI Taxonomy" id="67385"/>
    <lineage>
        <taxon>Bacteria</taxon>
        <taxon>Bacillati</taxon>
        <taxon>Actinomycetota</taxon>
        <taxon>Actinomycetes</taxon>
        <taxon>Kitasatosporales</taxon>
        <taxon>Streptomycetaceae</taxon>
        <taxon>Streptomyces</taxon>
    </lineage>
</organism>
<proteinExistence type="predicted"/>
<keyword evidence="1" id="KW-1133">Transmembrane helix</keyword>
<dbReference type="Proteomes" id="UP000600026">
    <property type="component" value="Unassembled WGS sequence"/>
</dbReference>
<evidence type="ECO:0000313" key="2">
    <source>
        <dbReference type="EMBL" id="GHI82995.1"/>
    </source>
</evidence>
<protein>
    <submittedName>
        <fullName evidence="2">Uncharacterized protein</fullName>
    </submittedName>
</protein>
<dbReference type="AlphaFoldDB" id="A0A919GS86"/>
<keyword evidence="1" id="KW-0812">Transmembrane</keyword>
<evidence type="ECO:0000256" key="1">
    <source>
        <dbReference type="SAM" id="Phobius"/>
    </source>
</evidence>